<accession>A0ACC1IPF7</accession>
<sequence>MDYRDSNGYFQEDVLRLLGRSGTTLSASGAFIETPALPTTAQPLTYRSIGSGNFVEANDALSETNSEDVGYTDDESDASVASSFDMESEWEEVKQVLYTTFIGMLMPVVFRYVGRRLAFSLWTSFLKSYFKSN</sequence>
<name>A0ACC1IPF7_9FUNG</name>
<keyword evidence="2" id="KW-1185">Reference proteome</keyword>
<protein>
    <submittedName>
        <fullName evidence="1">Uncharacterized protein</fullName>
    </submittedName>
</protein>
<reference evidence="1" key="1">
    <citation type="submission" date="2022-07" db="EMBL/GenBank/DDBJ databases">
        <title>Phylogenomic reconstructions and comparative analyses of Kickxellomycotina fungi.</title>
        <authorList>
            <person name="Reynolds N.K."/>
            <person name="Stajich J.E."/>
            <person name="Barry K."/>
            <person name="Grigoriev I.V."/>
            <person name="Crous P."/>
            <person name="Smith M.E."/>
        </authorList>
    </citation>
    <scope>NUCLEOTIDE SEQUENCE</scope>
    <source>
        <strain evidence="1">Benny 63K</strain>
    </source>
</reference>
<dbReference type="Proteomes" id="UP001150581">
    <property type="component" value="Unassembled WGS sequence"/>
</dbReference>
<gene>
    <name evidence="1" type="ORF">LPJ66_002820</name>
</gene>
<proteinExistence type="predicted"/>
<comment type="caution">
    <text evidence="1">The sequence shown here is derived from an EMBL/GenBank/DDBJ whole genome shotgun (WGS) entry which is preliminary data.</text>
</comment>
<dbReference type="EMBL" id="JANBPG010000247">
    <property type="protein sequence ID" value="KAJ1898330.1"/>
    <property type="molecule type" value="Genomic_DNA"/>
</dbReference>
<evidence type="ECO:0000313" key="2">
    <source>
        <dbReference type="Proteomes" id="UP001150581"/>
    </source>
</evidence>
<organism evidence="1 2">
    <name type="scientific">Kickxella alabastrina</name>
    <dbReference type="NCBI Taxonomy" id="61397"/>
    <lineage>
        <taxon>Eukaryota</taxon>
        <taxon>Fungi</taxon>
        <taxon>Fungi incertae sedis</taxon>
        <taxon>Zoopagomycota</taxon>
        <taxon>Kickxellomycotina</taxon>
        <taxon>Kickxellomycetes</taxon>
        <taxon>Kickxellales</taxon>
        <taxon>Kickxellaceae</taxon>
        <taxon>Kickxella</taxon>
    </lineage>
</organism>
<evidence type="ECO:0000313" key="1">
    <source>
        <dbReference type="EMBL" id="KAJ1898330.1"/>
    </source>
</evidence>